<evidence type="ECO:0000256" key="1">
    <source>
        <dbReference type="ARBA" id="ARBA00004196"/>
    </source>
</evidence>
<dbReference type="Proteomes" id="UP001605036">
    <property type="component" value="Unassembled WGS sequence"/>
</dbReference>
<keyword evidence="8" id="KW-1185">Reference proteome</keyword>
<dbReference type="PANTHER" id="PTHR48059:SF30">
    <property type="entry name" value="OS06G0587000 PROTEIN"/>
    <property type="match status" value="1"/>
</dbReference>
<evidence type="ECO:0000256" key="2">
    <source>
        <dbReference type="ARBA" id="ARBA00022614"/>
    </source>
</evidence>
<dbReference type="InterPro" id="IPR051848">
    <property type="entry name" value="PGIP"/>
</dbReference>
<evidence type="ECO:0000256" key="4">
    <source>
        <dbReference type="ARBA" id="ARBA00038043"/>
    </source>
</evidence>
<accession>A0ABD1XHF3</accession>
<dbReference type="InterPro" id="IPR001611">
    <property type="entry name" value="Leu-rich_rpt"/>
</dbReference>
<name>A0ABD1XHF3_9MARC</name>
<dbReference type="InterPro" id="IPR013210">
    <property type="entry name" value="LRR_N_plant-typ"/>
</dbReference>
<keyword evidence="2" id="KW-0433">Leucine-rich repeat</keyword>
<comment type="subcellular location">
    <subcellularLocation>
        <location evidence="1">Cell envelope</location>
    </subcellularLocation>
</comment>
<dbReference type="PANTHER" id="PTHR48059">
    <property type="entry name" value="POLYGALACTURONASE INHIBITOR 1"/>
    <property type="match status" value="1"/>
</dbReference>
<dbReference type="Pfam" id="PF08263">
    <property type="entry name" value="LRRNT_2"/>
    <property type="match status" value="1"/>
</dbReference>
<evidence type="ECO:0000256" key="5">
    <source>
        <dbReference type="SAM" id="SignalP"/>
    </source>
</evidence>
<dbReference type="InterPro" id="IPR032675">
    <property type="entry name" value="LRR_dom_sf"/>
</dbReference>
<dbReference type="SUPFAM" id="SSF52058">
    <property type="entry name" value="L domain-like"/>
    <property type="match status" value="1"/>
</dbReference>
<feature type="signal peptide" evidence="5">
    <location>
        <begin position="1"/>
        <end position="44"/>
    </location>
</feature>
<dbReference type="Pfam" id="PF13855">
    <property type="entry name" value="LRR_8"/>
    <property type="match status" value="1"/>
</dbReference>
<dbReference type="Gene3D" id="3.80.10.10">
    <property type="entry name" value="Ribonuclease Inhibitor"/>
    <property type="match status" value="1"/>
</dbReference>
<gene>
    <name evidence="7" type="ORF">R1flu_026955</name>
</gene>
<proteinExistence type="inferred from homology"/>
<keyword evidence="5" id="KW-0732">Signal</keyword>
<keyword evidence="3" id="KW-0677">Repeat</keyword>
<evidence type="ECO:0000313" key="7">
    <source>
        <dbReference type="EMBL" id="KAL2608382.1"/>
    </source>
</evidence>
<evidence type="ECO:0000259" key="6">
    <source>
        <dbReference type="Pfam" id="PF08263"/>
    </source>
</evidence>
<reference evidence="7 8" key="1">
    <citation type="submission" date="2024-09" db="EMBL/GenBank/DDBJ databases">
        <title>Chromosome-scale assembly of Riccia fluitans.</title>
        <authorList>
            <person name="Paukszto L."/>
            <person name="Sawicki J."/>
            <person name="Karawczyk K."/>
            <person name="Piernik-Szablinska J."/>
            <person name="Szczecinska M."/>
            <person name="Mazdziarz M."/>
        </authorList>
    </citation>
    <scope>NUCLEOTIDE SEQUENCE [LARGE SCALE GENOMIC DNA]</scope>
    <source>
        <strain evidence="7">Rf_01</strain>
        <tissue evidence="7">Aerial parts of the thallus</tissue>
    </source>
</reference>
<evidence type="ECO:0000256" key="3">
    <source>
        <dbReference type="ARBA" id="ARBA00022737"/>
    </source>
</evidence>
<comment type="caution">
    <text evidence="7">The sequence shown here is derived from an EMBL/GenBank/DDBJ whole genome shotgun (WGS) entry which is preliminary data.</text>
</comment>
<dbReference type="EMBL" id="JBHFFA010000008">
    <property type="protein sequence ID" value="KAL2608382.1"/>
    <property type="molecule type" value="Genomic_DNA"/>
</dbReference>
<comment type="similarity">
    <text evidence="4">Belongs to the polygalacturonase-inhibiting protein family.</text>
</comment>
<evidence type="ECO:0000313" key="8">
    <source>
        <dbReference type="Proteomes" id="UP001605036"/>
    </source>
</evidence>
<feature type="domain" description="Leucine-rich repeat-containing N-terminal plant-type" evidence="6">
    <location>
        <begin position="53"/>
        <end position="87"/>
    </location>
</feature>
<dbReference type="AlphaFoldDB" id="A0ABD1XHF3"/>
<feature type="chain" id="PRO_5044822061" description="Leucine-rich repeat-containing N-terminal plant-type domain-containing protein" evidence="5">
    <location>
        <begin position="45"/>
        <end position="214"/>
    </location>
</feature>
<sequence length="214" mass="22728">MNSGVSPELKKVREAGAYSPVDMGSARCLVLLLVLSVATEVVCAQTCNPVHNTALLYFSREIATSGTAFRTWIEGTNCCSWTGVTCDSSGNVISLVVSNSDIPTVSPTGQNYTIASALGNLDSLVAMNISNIGLPGSLSQTLGTLTKLQNMTIDGCNLDGPIPDSFCNLVALKTFVLRNNLLTSYPDCFKKRPSITTLDLTGNKFDANDVPKRP</sequence>
<organism evidence="7 8">
    <name type="scientific">Riccia fluitans</name>
    <dbReference type="NCBI Taxonomy" id="41844"/>
    <lineage>
        <taxon>Eukaryota</taxon>
        <taxon>Viridiplantae</taxon>
        <taxon>Streptophyta</taxon>
        <taxon>Embryophyta</taxon>
        <taxon>Marchantiophyta</taxon>
        <taxon>Marchantiopsida</taxon>
        <taxon>Marchantiidae</taxon>
        <taxon>Marchantiales</taxon>
        <taxon>Ricciaceae</taxon>
        <taxon>Riccia</taxon>
    </lineage>
</organism>
<protein>
    <recommendedName>
        <fullName evidence="6">Leucine-rich repeat-containing N-terminal plant-type domain-containing protein</fullName>
    </recommendedName>
</protein>